<name>A0A914RK81_PAREQ</name>
<sequence length="53" mass="5492">MHSVRGSADQALNSSEISAITVSTTCGSNCEQDYAAQVKVLIVVPLPIICSAI</sequence>
<dbReference type="Proteomes" id="UP000887564">
    <property type="component" value="Unplaced"/>
</dbReference>
<protein>
    <submittedName>
        <fullName evidence="2">Uncharacterized protein</fullName>
    </submittedName>
</protein>
<proteinExistence type="predicted"/>
<organism evidence="1 2">
    <name type="scientific">Parascaris equorum</name>
    <name type="common">Equine roundworm</name>
    <dbReference type="NCBI Taxonomy" id="6256"/>
    <lineage>
        <taxon>Eukaryota</taxon>
        <taxon>Metazoa</taxon>
        <taxon>Ecdysozoa</taxon>
        <taxon>Nematoda</taxon>
        <taxon>Chromadorea</taxon>
        <taxon>Rhabditida</taxon>
        <taxon>Spirurina</taxon>
        <taxon>Ascaridomorpha</taxon>
        <taxon>Ascaridoidea</taxon>
        <taxon>Ascarididae</taxon>
        <taxon>Parascaris</taxon>
    </lineage>
</organism>
<evidence type="ECO:0000313" key="2">
    <source>
        <dbReference type="WBParaSite" id="PEQ_0000225201-mRNA-1"/>
    </source>
</evidence>
<dbReference type="WBParaSite" id="PEQ_0000225201-mRNA-1">
    <property type="protein sequence ID" value="PEQ_0000225201-mRNA-1"/>
    <property type="gene ID" value="PEQ_0000225201"/>
</dbReference>
<dbReference type="AlphaFoldDB" id="A0A914RK81"/>
<reference evidence="2" key="1">
    <citation type="submission" date="2022-11" db="UniProtKB">
        <authorList>
            <consortium name="WormBaseParasite"/>
        </authorList>
    </citation>
    <scope>IDENTIFICATION</scope>
</reference>
<evidence type="ECO:0000313" key="1">
    <source>
        <dbReference type="Proteomes" id="UP000887564"/>
    </source>
</evidence>
<accession>A0A914RK81</accession>
<keyword evidence="1" id="KW-1185">Reference proteome</keyword>